<evidence type="ECO:0000313" key="1">
    <source>
        <dbReference type="EMBL" id="PIA71771.1"/>
    </source>
</evidence>
<dbReference type="Proteomes" id="UP000229504">
    <property type="component" value="Unassembled WGS sequence"/>
</dbReference>
<dbReference type="RefSeq" id="WP_099522325.1">
    <property type="nucleotide sequence ID" value="NZ_NIQU01000001.1"/>
</dbReference>
<dbReference type="AlphaFoldDB" id="A0A2G5FUR0"/>
<proteinExistence type="predicted"/>
<reference evidence="2" key="1">
    <citation type="submission" date="2017-06" db="EMBL/GenBank/DDBJ databases">
        <authorList>
            <person name="Rastogi G."/>
            <person name="Vaishampayan P."/>
            <person name="Seuylemezian A."/>
        </authorList>
    </citation>
    <scope>NUCLEOTIDE SEQUENCE [LARGE SCALE GENOMIC DNA]</scope>
    <source>
        <strain evidence="2">PI11</strain>
    </source>
</reference>
<name>A0A2G5FUR0_9PSED</name>
<organism evidence="1 2">
    <name type="scientific">Pseudomonas sediminis</name>
    <dbReference type="NCBI Taxonomy" id="1691904"/>
    <lineage>
        <taxon>Bacteria</taxon>
        <taxon>Pseudomonadati</taxon>
        <taxon>Pseudomonadota</taxon>
        <taxon>Gammaproteobacteria</taxon>
        <taxon>Pseudomonadales</taxon>
        <taxon>Pseudomonadaceae</taxon>
        <taxon>Pseudomonas</taxon>
    </lineage>
</organism>
<sequence length="318" mass="35276">MTIFNVEGLLANRSLTAGAAIKVIQRDTEKTSSSPNRQALDTNSGVTVTLSPAATKISLLLKSVSTSSASAAVDFDAFLNSNHQQIEAHGKNADFLQELPEDLSQERQILAQQAANYLLDHHYGEEKIYNNRTAENPFAPLDRVALSKISFNDSGLFTAAERQVAFLEMTNRDMVHRNETYDLSEKLTRADGSAPWHLVTSFLRDAQLIGTMSEGEKAWRNWPPAAELEAYAASMLRNDPSREPALPEYQNLNNQDKPILAFMVGKDGSGTWKNVAIEELASDTLPLRLIHSLIEKNKATQPEHPWLSLYLSIDNLGR</sequence>
<comment type="caution">
    <text evidence="1">The sequence shown here is derived from an EMBL/GenBank/DDBJ whole genome shotgun (WGS) entry which is preliminary data.</text>
</comment>
<dbReference type="EMBL" id="NIQU01000001">
    <property type="protein sequence ID" value="PIA71771.1"/>
    <property type="molecule type" value="Genomic_DNA"/>
</dbReference>
<evidence type="ECO:0000313" key="2">
    <source>
        <dbReference type="Proteomes" id="UP000229504"/>
    </source>
</evidence>
<gene>
    <name evidence="1" type="ORF">CDO35_01925</name>
</gene>
<accession>A0A2G5FUR0</accession>
<protein>
    <submittedName>
        <fullName evidence="1">Uncharacterized protein</fullName>
    </submittedName>
</protein>